<evidence type="ECO:0000256" key="1">
    <source>
        <dbReference type="SAM" id="MobiDB-lite"/>
    </source>
</evidence>
<dbReference type="Proteomes" id="UP001143349">
    <property type="component" value="Unassembled WGS sequence"/>
</dbReference>
<dbReference type="EMBL" id="BSFH01000085">
    <property type="protein sequence ID" value="GLK65368.1"/>
    <property type="molecule type" value="Genomic_DNA"/>
</dbReference>
<geneLocation type="plasmid" evidence="2">
    <name>pKON1</name>
</geneLocation>
<keyword evidence="4" id="KW-1185">Reference proteome</keyword>
<accession>A0A0G3B828</accession>
<dbReference type="AlphaFoldDB" id="A0A0G3B828"/>
<name>A0A0G3B828_9RHOB</name>
<feature type="region of interest" description="Disordered" evidence="1">
    <location>
        <begin position="143"/>
        <end position="164"/>
    </location>
</feature>
<gene>
    <name evidence="3" type="ORF">GCM10017635_28430</name>
    <name evidence="2" type="ORF">pKON1_p54</name>
</gene>
<proteinExistence type="predicted"/>
<reference evidence="2" key="2">
    <citation type="journal article" date="2015" name="Plasmid">
        <title>Maintenance and genetic load of plasmid pKON1 of Paracoccus kondratievae, containing a highly efficient toxin-antitoxin module of the hipAB family.</title>
        <authorList>
            <person name="Czarnecki J."/>
            <person name="Dziewit L."/>
            <person name="Kowalski L."/>
            <person name="Ochnio M."/>
            <person name="Bartosik D."/>
        </authorList>
    </citation>
    <scope>NUCLEOTIDE SEQUENCE</scope>
    <source>
        <strain evidence="2">NCIMB 13773</strain>
        <plasmid evidence="2">pKON1</plasmid>
    </source>
</reference>
<evidence type="ECO:0000313" key="4">
    <source>
        <dbReference type="Proteomes" id="UP001143349"/>
    </source>
</evidence>
<sequence>MQGPRMHMRKLLELSSVREQLAQQRVAAARNLFRKRAAEVARLRAEADALAQAHRDNRIAMRKPMISKPQLRGAIDAIVATFDADRHREEAAEREVMAAQKKVAEAKTALDHETAALASVYRQKQKRQELCDVLDDEHQRHLARAEEAEQGERQTILARRRTAP</sequence>
<dbReference type="Gene3D" id="1.10.287.1700">
    <property type="match status" value="1"/>
</dbReference>
<dbReference type="InterPro" id="IPR053716">
    <property type="entry name" value="Flag_assembly_chemotaxis_eff"/>
</dbReference>
<reference evidence="3" key="1">
    <citation type="journal article" date="2014" name="Int. J. Syst. Evol. Microbiol.">
        <title>Complete genome sequence of Corynebacterium casei LMG S-19264T (=DSM 44701T), isolated from a smear-ripened cheese.</title>
        <authorList>
            <consortium name="US DOE Joint Genome Institute (JGI-PGF)"/>
            <person name="Walter F."/>
            <person name="Albersmeier A."/>
            <person name="Kalinowski J."/>
            <person name="Ruckert C."/>
        </authorList>
    </citation>
    <scope>NUCLEOTIDE SEQUENCE</scope>
    <source>
        <strain evidence="3">VKM B-2222</strain>
    </source>
</reference>
<protein>
    <submittedName>
        <fullName evidence="2">Type III secretion system protein</fullName>
    </submittedName>
</protein>
<keyword evidence="2" id="KW-0614">Plasmid</keyword>
<organism evidence="2">
    <name type="scientific">Paracoccus kondratievae</name>
    <dbReference type="NCBI Taxonomy" id="135740"/>
    <lineage>
        <taxon>Bacteria</taxon>
        <taxon>Pseudomonadati</taxon>
        <taxon>Pseudomonadota</taxon>
        <taxon>Alphaproteobacteria</taxon>
        <taxon>Rhodobacterales</taxon>
        <taxon>Paracoccaceae</taxon>
        <taxon>Paracoccus</taxon>
    </lineage>
</organism>
<dbReference type="EMBL" id="KP294352">
    <property type="protein sequence ID" value="AKJ20445.1"/>
    <property type="molecule type" value="Genomic_DNA"/>
</dbReference>
<evidence type="ECO:0000313" key="3">
    <source>
        <dbReference type="EMBL" id="GLK65368.1"/>
    </source>
</evidence>
<evidence type="ECO:0000313" key="2">
    <source>
        <dbReference type="EMBL" id="AKJ20445.1"/>
    </source>
</evidence>
<feature type="compositionally biased region" description="Basic and acidic residues" evidence="1">
    <location>
        <begin position="143"/>
        <end position="152"/>
    </location>
</feature>
<reference evidence="3" key="3">
    <citation type="submission" date="2023-01" db="EMBL/GenBank/DDBJ databases">
        <authorList>
            <person name="Sun Q."/>
            <person name="Evtushenko L."/>
        </authorList>
    </citation>
    <scope>NUCLEOTIDE SEQUENCE</scope>
    <source>
        <strain evidence="3">VKM B-2222</strain>
    </source>
</reference>